<comment type="similarity">
    <text evidence="1">Belongs to the peptidase C48 family.</text>
</comment>
<evidence type="ECO:0000313" key="5">
    <source>
        <dbReference type="EMBL" id="MED6183786.1"/>
    </source>
</evidence>
<dbReference type="EMBL" id="JASCZI010181466">
    <property type="protein sequence ID" value="MED6183786.1"/>
    <property type="molecule type" value="Genomic_DNA"/>
</dbReference>
<sequence>MDRYGANFVDIEKKKVYSINSLVSGEHLKLVDNSKLITHRYGNLINQLLVIAGYVSLLAKATKNKPAQISWQPRYVQIYNQPNSYDCGTFVMKCMELLDPTKLDASKKYDIEDWTSEQLQDFRNEMISEILLDKSNKLSQKAIEGALGTTIHKPSATLQSPYVQVTTEELNKLN</sequence>
<feature type="domain" description="Ubiquitin-like protease family profile" evidence="4">
    <location>
        <begin position="58"/>
        <end position="131"/>
    </location>
</feature>
<evidence type="ECO:0000256" key="3">
    <source>
        <dbReference type="ARBA" id="ARBA00022801"/>
    </source>
</evidence>
<dbReference type="InterPro" id="IPR038765">
    <property type="entry name" value="Papain-like_cys_pep_sf"/>
</dbReference>
<keyword evidence="2" id="KW-0645">Protease</keyword>
<name>A0ABU6WEJ3_9FABA</name>
<evidence type="ECO:0000259" key="4">
    <source>
        <dbReference type="Pfam" id="PF02902"/>
    </source>
</evidence>
<proteinExistence type="inferred from homology"/>
<protein>
    <recommendedName>
        <fullName evidence="4">Ubiquitin-like protease family profile domain-containing protein</fullName>
    </recommendedName>
</protein>
<evidence type="ECO:0000313" key="6">
    <source>
        <dbReference type="Proteomes" id="UP001341840"/>
    </source>
</evidence>
<dbReference type="Proteomes" id="UP001341840">
    <property type="component" value="Unassembled WGS sequence"/>
</dbReference>
<keyword evidence="3" id="KW-0378">Hydrolase</keyword>
<comment type="caution">
    <text evidence="5">The sequence shown here is derived from an EMBL/GenBank/DDBJ whole genome shotgun (WGS) entry which is preliminary data.</text>
</comment>
<organism evidence="5 6">
    <name type="scientific">Stylosanthes scabra</name>
    <dbReference type="NCBI Taxonomy" id="79078"/>
    <lineage>
        <taxon>Eukaryota</taxon>
        <taxon>Viridiplantae</taxon>
        <taxon>Streptophyta</taxon>
        <taxon>Embryophyta</taxon>
        <taxon>Tracheophyta</taxon>
        <taxon>Spermatophyta</taxon>
        <taxon>Magnoliopsida</taxon>
        <taxon>eudicotyledons</taxon>
        <taxon>Gunneridae</taxon>
        <taxon>Pentapetalae</taxon>
        <taxon>rosids</taxon>
        <taxon>fabids</taxon>
        <taxon>Fabales</taxon>
        <taxon>Fabaceae</taxon>
        <taxon>Papilionoideae</taxon>
        <taxon>50 kb inversion clade</taxon>
        <taxon>dalbergioids sensu lato</taxon>
        <taxon>Dalbergieae</taxon>
        <taxon>Pterocarpus clade</taxon>
        <taxon>Stylosanthes</taxon>
    </lineage>
</organism>
<keyword evidence="6" id="KW-1185">Reference proteome</keyword>
<evidence type="ECO:0000256" key="1">
    <source>
        <dbReference type="ARBA" id="ARBA00005234"/>
    </source>
</evidence>
<dbReference type="Gene3D" id="3.40.395.10">
    <property type="entry name" value="Adenoviral Proteinase, Chain A"/>
    <property type="match status" value="1"/>
</dbReference>
<evidence type="ECO:0000256" key="2">
    <source>
        <dbReference type="ARBA" id="ARBA00022670"/>
    </source>
</evidence>
<dbReference type="SUPFAM" id="SSF54001">
    <property type="entry name" value="Cysteine proteinases"/>
    <property type="match status" value="1"/>
</dbReference>
<accession>A0ABU6WEJ3</accession>
<reference evidence="5 6" key="1">
    <citation type="journal article" date="2023" name="Plants (Basel)">
        <title>Bridging the Gap: Combining Genomics and Transcriptomics Approaches to Understand Stylosanthes scabra, an Orphan Legume from the Brazilian Caatinga.</title>
        <authorList>
            <person name="Ferreira-Neto J.R.C."/>
            <person name="da Silva M.D."/>
            <person name="Binneck E."/>
            <person name="de Melo N.F."/>
            <person name="da Silva R.H."/>
            <person name="de Melo A.L.T.M."/>
            <person name="Pandolfi V."/>
            <person name="Bustamante F.O."/>
            <person name="Brasileiro-Vidal A.C."/>
            <person name="Benko-Iseppon A.M."/>
        </authorList>
    </citation>
    <scope>NUCLEOTIDE SEQUENCE [LARGE SCALE GENOMIC DNA]</scope>
    <source>
        <tissue evidence="5">Leaves</tissue>
    </source>
</reference>
<gene>
    <name evidence="5" type="ORF">PIB30_040913</name>
</gene>
<dbReference type="Pfam" id="PF02902">
    <property type="entry name" value="Peptidase_C48"/>
    <property type="match status" value="1"/>
</dbReference>
<dbReference type="InterPro" id="IPR003653">
    <property type="entry name" value="Peptidase_C48_C"/>
</dbReference>